<evidence type="ECO:0008006" key="5">
    <source>
        <dbReference type="Google" id="ProtNLM"/>
    </source>
</evidence>
<dbReference type="PANTHER" id="PTHR48051:SF1">
    <property type="entry name" value="RAS SUPPRESSOR PROTEIN 1"/>
    <property type="match status" value="1"/>
</dbReference>
<dbReference type="InterPro" id="IPR050216">
    <property type="entry name" value="LRR_domain-containing"/>
</dbReference>
<reference evidence="4" key="1">
    <citation type="journal article" date="2014" name="PLoS ONE">
        <title>The genome and linkage map of the northern pike (Esox lucius): conserved synteny revealed between the salmonid sister group and the Neoteleostei.</title>
        <authorList>
            <person name="Rondeau E.B."/>
            <person name="Minkley D.R."/>
            <person name="Leong J.S."/>
            <person name="Messmer A.M."/>
            <person name="Jantzen J.R."/>
            <person name="von Schalburg K.R."/>
            <person name="Lemon C."/>
            <person name="Bird N.H."/>
            <person name="Koop B.F."/>
        </authorList>
    </citation>
    <scope>NUCLEOTIDE SEQUENCE</scope>
</reference>
<keyword evidence="2" id="KW-0677">Repeat</keyword>
<dbReference type="GeneTree" id="ENSGT00940000164463"/>
<dbReference type="Ensembl" id="ENSELUT00000039952.3">
    <property type="protein sequence ID" value="ENSELUP00000016896.3"/>
    <property type="gene ID" value="ENSELUG00000016652.3"/>
</dbReference>
<evidence type="ECO:0000256" key="1">
    <source>
        <dbReference type="ARBA" id="ARBA00022614"/>
    </source>
</evidence>
<evidence type="ECO:0000313" key="4">
    <source>
        <dbReference type="Proteomes" id="UP000265140"/>
    </source>
</evidence>
<keyword evidence="1" id="KW-0433">Leucine-rich repeat</keyword>
<name>A0A3P8YL83_ESOLU</name>
<dbReference type="Pfam" id="PF00560">
    <property type="entry name" value="LRR_1"/>
    <property type="match status" value="1"/>
</dbReference>
<protein>
    <recommendedName>
        <fullName evidence="5">Leucine rich repeat containing 69</fullName>
    </recommendedName>
</protein>
<keyword evidence="4" id="KW-1185">Reference proteome</keyword>
<reference evidence="3" key="3">
    <citation type="submission" date="2025-08" db="UniProtKB">
        <authorList>
            <consortium name="Ensembl"/>
        </authorList>
    </citation>
    <scope>IDENTIFICATION</scope>
</reference>
<dbReference type="Pfam" id="PF13855">
    <property type="entry name" value="LRR_8"/>
    <property type="match status" value="1"/>
</dbReference>
<dbReference type="PANTHER" id="PTHR48051">
    <property type="match status" value="1"/>
</dbReference>
<dbReference type="PROSITE" id="PS51450">
    <property type="entry name" value="LRR"/>
    <property type="match status" value="1"/>
</dbReference>
<organism evidence="3 4">
    <name type="scientific">Esox lucius</name>
    <name type="common">Northern pike</name>
    <dbReference type="NCBI Taxonomy" id="8010"/>
    <lineage>
        <taxon>Eukaryota</taxon>
        <taxon>Metazoa</taxon>
        <taxon>Chordata</taxon>
        <taxon>Craniata</taxon>
        <taxon>Vertebrata</taxon>
        <taxon>Euteleostomi</taxon>
        <taxon>Actinopterygii</taxon>
        <taxon>Neopterygii</taxon>
        <taxon>Teleostei</taxon>
        <taxon>Protacanthopterygii</taxon>
        <taxon>Esociformes</taxon>
        <taxon>Esocidae</taxon>
        <taxon>Esox</taxon>
    </lineage>
</organism>
<dbReference type="Proteomes" id="UP000265140">
    <property type="component" value="Chromosome 10"/>
</dbReference>
<dbReference type="AlphaFoldDB" id="A0A3P8YL83"/>
<accession>A0A3P8YL83</accession>
<reference evidence="3" key="2">
    <citation type="submission" date="2020-02" db="EMBL/GenBank/DDBJ databases">
        <title>Esox lucius (northern pike) genome, fEsoLuc1, primary haplotype.</title>
        <authorList>
            <person name="Myers G."/>
            <person name="Karagic N."/>
            <person name="Meyer A."/>
            <person name="Pippel M."/>
            <person name="Reichard M."/>
            <person name="Winkler S."/>
            <person name="Tracey A."/>
            <person name="Sims Y."/>
            <person name="Howe K."/>
            <person name="Rhie A."/>
            <person name="Formenti G."/>
            <person name="Durbin R."/>
            <person name="Fedrigo O."/>
            <person name="Jarvis E.D."/>
        </authorList>
    </citation>
    <scope>NUCLEOTIDE SEQUENCE [LARGE SCALE GENOMIC DNA]</scope>
</reference>
<dbReference type="OMA" id="CFNKSGH"/>
<proteinExistence type="predicted"/>
<dbReference type="InterPro" id="IPR001611">
    <property type="entry name" value="Leu-rich_rpt"/>
</dbReference>
<dbReference type="Gene3D" id="3.80.10.10">
    <property type="entry name" value="Ribonuclease Inhibitor"/>
    <property type="match status" value="1"/>
</dbReference>
<dbReference type="Bgee" id="ENSELUG00000016652">
    <property type="expression patterns" value="Expressed in ovary and 6 other cell types or tissues"/>
</dbReference>
<evidence type="ECO:0000313" key="3">
    <source>
        <dbReference type="Ensembl" id="ENSELUP00000016896.3"/>
    </source>
</evidence>
<dbReference type="InterPro" id="IPR032675">
    <property type="entry name" value="LRR_dom_sf"/>
</dbReference>
<dbReference type="GO" id="GO:0005737">
    <property type="term" value="C:cytoplasm"/>
    <property type="evidence" value="ECO:0007669"/>
    <property type="project" value="TreeGrafter"/>
</dbReference>
<dbReference type="STRING" id="8010.ENSELUP00000016896"/>
<reference evidence="3" key="4">
    <citation type="submission" date="2025-09" db="UniProtKB">
        <authorList>
            <consortium name="Ensembl"/>
        </authorList>
    </citation>
    <scope>IDENTIFICATION</scope>
</reference>
<dbReference type="SUPFAM" id="SSF52075">
    <property type="entry name" value="Outer arm dynein light chain 1"/>
    <property type="match status" value="1"/>
</dbReference>
<evidence type="ECO:0000256" key="2">
    <source>
        <dbReference type="ARBA" id="ARBA00022737"/>
    </source>
</evidence>
<dbReference type="InParanoid" id="A0A3P8YL83"/>
<dbReference type="InterPro" id="IPR003591">
    <property type="entry name" value="Leu-rich_rpt_typical-subtyp"/>
</dbReference>
<sequence length="225" mass="25825">MFRFLSLCNLETLSLLDNQLVEIPVEIGFLSKMIEMNLTNNSLVRLPKQMSRLTQLARLYLARNKLTELPEGVVALTELRVLDVAGNRLSIFPVDFQYLKLTELLCEGNPFVKCKLMESVQVLEVLSLKELAARLILVEGRSRFSKVHKALVHYPELALMLSEWGRCALCLQPFLTTWLECVVFINLRKEMKVRSSHTTIPVRVLLCSYRCFNQTGHPYYAIGSF</sequence>
<dbReference type="SMART" id="SM00369">
    <property type="entry name" value="LRR_TYP"/>
    <property type="match status" value="3"/>
</dbReference>